<gene>
    <name evidence="3" type="ORF">THC_0889</name>
</gene>
<name>A0A0U4W2H2_9BACT</name>
<dbReference type="AlphaFoldDB" id="A0A0U4W2H2"/>
<evidence type="ECO:0000256" key="1">
    <source>
        <dbReference type="ARBA" id="ARBA00005953"/>
    </source>
</evidence>
<dbReference type="PANTHER" id="PTHR31793:SF37">
    <property type="entry name" value="ACYL-COA THIOESTER HYDROLASE YBGC"/>
    <property type="match status" value="1"/>
</dbReference>
<dbReference type="OrthoDB" id="9800856at2"/>
<reference evidence="3 4" key="1">
    <citation type="journal article" date="2016" name="Int. J. Syst. Evol. Microbiol.">
        <title>Caldimicrobium thiodismutans sp. nov., a sulfur-disproportionating bacterium isolated from a hot spring, and emended description of the genus Caldimicrobium.</title>
        <authorList>
            <person name="Kojima H."/>
            <person name="Umezawa K."/>
            <person name="Fukui M."/>
        </authorList>
    </citation>
    <scope>NUCLEOTIDE SEQUENCE [LARGE SCALE GENOMIC DNA]</scope>
    <source>
        <strain evidence="3 4">TF1</strain>
    </source>
</reference>
<keyword evidence="4" id="KW-1185">Reference proteome</keyword>
<dbReference type="Proteomes" id="UP000068196">
    <property type="component" value="Chromosome"/>
</dbReference>
<dbReference type="NCBIfam" id="TIGR00051">
    <property type="entry name" value="YbgC/FadM family acyl-CoA thioesterase"/>
    <property type="match status" value="1"/>
</dbReference>
<evidence type="ECO:0000313" key="3">
    <source>
        <dbReference type="EMBL" id="BAU23274.1"/>
    </source>
</evidence>
<comment type="similarity">
    <text evidence="1">Belongs to the 4-hydroxybenzoyl-CoA thioesterase family.</text>
</comment>
<proteinExistence type="inferred from homology"/>
<sequence length="130" mass="14992">MEGEIFYRVIYGDTDCGGVMYYANYLRLFEMGRTELIRACGLSYKEIEEEMGIILPVVEVKARYKASAKYDDLLRIRTTLVEARSFKILFAYQIFREEILLVEGSTLHVAINRIGKIVKIPEKILKLLSG</sequence>
<evidence type="ECO:0000256" key="2">
    <source>
        <dbReference type="ARBA" id="ARBA00022801"/>
    </source>
</evidence>
<protein>
    <submittedName>
        <fullName evidence="3">Thioesterase</fullName>
    </submittedName>
</protein>
<dbReference type="EMBL" id="AP014945">
    <property type="protein sequence ID" value="BAU23274.1"/>
    <property type="molecule type" value="Genomic_DNA"/>
</dbReference>
<dbReference type="RefSeq" id="WP_068513898.1">
    <property type="nucleotide sequence ID" value="NZ_AP014945.1"/>
</dbReference>
<dbReference type="Pfam" id="PF13279">
    <property type="entry name" value="4HBT_2"/>
    <property type="match status" value="1"/>
</dbReference>
<evidence type="ECO:0000313" key="4">
    <source>
        <dbReference type="Proteomes" id="UP000068196"/>
    </source>
</evidence>
<dbReference type="PIRSF" id="PIRSF003230">
    <property type="entry name" value="YbgC"/>
    <property type="match status" value="1"/>
</dbReference>
<dbReference type="InterPro" id="IPR050563">
    <property type="entry name" value="4-hydroxybenzoyl-CoA_TE"/>
</dbReference>
<dbReference type="Gene3D" id="3.10.129.10">
    <property type="entry name" value="Hotdog Thioesterase"/>
    <property type="match status" value="1"/>
</dbReference>
<organism evidence="3 4">
    <name type="scientific">Caldimicrobium thiodismutans</name>
    <dbReference type="NCBI Taxonomy" id="1653476"/>
    <lineage>
        <taxon>Bacteria</taxon>
        <taxon>Pseudomonadati</taxon>
        <taxon>Thermodesulfobacteriota</taxon>
        <taxon>Thermodesulfobacteria</taxon>
        <taxon>Thermodesulfobacteriales</taxon>
        <taxon>Thermodesulfobacteriaceae</taxon>
        <taxon>Caldimicrobium</taxon>
    </lineage>
</organism>
<dbReference type="STRING" id="1653476.THC_0889"/>
<keyword evidence="2" id="KW-0378">Hydrolase</keyword>
<dbReference type="GO" id="GO:0047617">
    <property type="term" value="F:fatty acyl-CoA hydrolase activity"/>
    <property type="evidence" value="ECO:0007669"/>
    <property type="project" value="TreeGrafter"/>
</dbReference>
<dbReference type="KEGG" id="cthi:THC_0889"/>
<dbReference type="PANTHER" id="PTHR31793">
    <property type="entry name" value="4-HYDROXYBENZOYL-COA THIOESTERASE FAMILY MEMBER"/>
    <property type="match status" value="1"/>
</dbReference>
<dbReference type="CDD" id="cd00586">
    <property type="entry name" value="4HBT"/>
    <property type="match status" value="1"/>
</dbReference>
<dbReference type="InterPro" id="IPR029069">
    <property type="entry name" value="HotDog_dom_sf"/>
</dbReference>
<accession>A0A0U4W2H2</accession>
<reference evidence="4" key="2">
    <citation type="journal article" date="2016" name="Int. J. Syst. Evol. Microbiol.">
        <title>Caldimicrobium thiodismutans sp. nov., a sulfur-disproportionating bacterium isolated from a hot spring.</title>
        <authorList>
            <person name="Kojima H."/>
            <person name="Umezawa K."/>
            <person name="Fukui M."/>
        </authorList>
    </citation>
    <scope>NUCLEOTIDE SEQUENCE [LARGE SCALE GENOMIC DNA]</scope>
    <source>
        <strain evidence="4">TF1</strain>
    </source>
</reference>
<dbReference type="InterPro" id="IPR006684">
    <property type="entry name" value="YbgC/YbaW"/>
</dbReference>
<dbReference type="SUPFAM" id="SSF54637">
    <property type="entry name" value="Thioesterase/thiol ester dehydrase-isomerase"/>
    <property type="match status" value="1"/>
</dbReference>